<dbReference type="OrthoDB" id="9449012at2759"/>
<gene>
    <name evidence="6" type="ORF">CHIRRI_LOCUS6550</name>
</gene>
<dbReference type="InterPro" id="IPR036465">
    <property type="entry name" value="vWFA_dom_sf"/>
</dbReference>
<feature type="signal peptide" evidence="2">
    <location>
        <begin position="1"/>
        <end position="15"/>
    </location>
</feature>
<feature type="region of interest" description="Disordered" evidence="1">
    <location>
        <begin position="922"/>
        <end position="1028"/>
    </location>
</feature>
<feature type="region of interest" description="Disordered" evidence="1">
    <location>
        <begin position="843"/>
        <end position="879"/>
    </location>
</feature>
<feature type="chain" id="PRO_5040262956" description="VWFA domain-containing protein" evidence="2">
    <location>
        <begin position="16"/>
        <end position="1124"/>
    </location>
</feature>
<accession>A0A9N9RW60</accession>
<dbReference type="Pfam" id="PF15300">
    <property type="entry name" value="INT_SG_DDX_CT_C"/>
    <property type="match status" value="1"/>
</dbReference>
<dbReference type="CDD" id="cd00198">
    <property type="entry name" value="vWFA"/>
    <property type="match status" value="1"/>
</dbReference>
<keyword evidence="2" id="KW-0732">Signal</keyword>
<dbReference type="SUPFAM" id="SSF53300">
    <property type="entry name" value="vWA-like"/>
    <property type="match status" value="1"/>
</dbReference>
<dbReference type="FunFam" id="3.40.50.410:FF:000010">
    <property type="entry name" value="Integrator complex subunit 6 like"/>
    <property type="match status" value="1"/>
</dbReference>
<dbReference type="InterPro" id="IPR029307">
    <property type="entry name" value="INT_SG_DDX_CT_C"/>
</dbReference>
<sequence>MTIILFLIDTSASMCQEAYVNGVHKSYLDTAKGAVETFLKYRQRSQDCMGDRYMLLTFEDPPNNIKAGWKENHATFMNELKNLQSNGLTTVGEALKGAFDLLNLNRMQSGIDTYGQGRCPFYLEPSIIILITDGGRYSHRNGIDSQLSLPLNVNIPGAKLTKEPFRWDQRLFSLVLRMSGHRGDERTEGKVPHDDSPLEKMCEVTGGRSYKIRSQYVLNQCIESLVQKAQPGVVINFDPVFKEQQKDLKETDLPEMIFQNMKKMIFVPKIPNIKSFPLGYWPLPESYWPDVKMTSLPPRDAHPRIKISLISQDEPQIVRNFPIDKYEMEGSPLTLWILSKKDPNKVYPIVVVNSNGGNMHDPMAPYRMHPQMTNEAPFGYLKANSTLMVVHFYVLPYNYQFLLPLLWELVHKLNLNPTSEWINKFASYVKNIPQYYCPFLRKALAMINIPYQLLQYILPESLDSYLSPTVANQLKQMKNMAKQEQENLCMRVFKQLKQPRMPYHQHETVKLNCGQPIKTAELVKHPMLRDTFQKIHGEISIFDNFNIIVPTLTSVQSTKNYRNPFDIPRRDLIDEIARMRDNFFRVSSSNLILLSKDAGNSLPIAEMGNYQEYLKRRETPLRELEPTNVRQHMFGNPYKRDKNMVMVDEADDGIDPNNGASNNKMQNITKKDIRMSRKRKAGPIRKDYIYKRARYDFGYSLPPGLPCGPSPTPSEIDDTSDTASEISYSIDDEDTRSEFSDVTSDDEFRKNGHIPDYNFDSILNDSSPDTMLNTPSPHLQLPHLIQQYPTVPVRQPSAGLSRLNLQQLDLQAPPAPHFQQSYPSHHFHQPQIGSVPVVPHIMPNNGDLSSNSLQNPAVGSAVTSQPVPTSPTTPAPPFPSISVSLNVTPIPIARTIHNNDLNDAQNISKILQSSIHNGTSSSITANHTNINNNNNNSNNNNNNDSKRLFLDEGSSQVNHKEERPNNDKNHHRSKRKAAQPKVVEKPEPPKTPKKHTEKQQQQQPQQHIHTNGLIDKKPNHTIMNGNNDDTVDDELLDKIKDDNMETRSLVFREIRKLGRDYSGLYEQLGKIKGSFDMRLNFIKMCIEEASRFRRKHMADCIQEWWVSRCDGTIAEQTGKKQKKT</sequence>
<feature type="compositionally biased region" description="Polar residues" evidence="1">
    <location>
        <begin position="846"/>
        <end position="857"/>
    </location>
</feature>
<evidence type="ECO:0000256" key="2">
    <source>
        <dbReference type="SAM" id="SignalP"/>
    </source>
</evidence>
<dbReference type="PANTHER" id="PTHR12957:SF2">
    <property type="entry name" value="INTEGRATOR COMPLEX SUBUNIT 6"/>
    <property type="match status" value="1"/>
</dbReference>
<evidence type="ECO:0008006" key="8">
    <source>
        <dbReference type="Google" id="ProtNLM"/>
    </source>
</evidence>
<feature type="domain" description="INTS6/SAGE1/DDX26B/CT45 C-terminal" evidence="4">
    <location>
        <begin position="1042"/>
        <end position="1103"/>
    </location>
</feature>
<dbReference type="AlphaFoldDB" id="A0A9N9RW60"/>
<dbReference type="PANTHER" id="PTHR12957">
    <property type="entry name" value="DEAD/H BOX POLYPEPTIDE 26/DICE1-RELATED"/>
    <property type="match status" value="1"/>
</dbReference>
<evidence type="ECO:0000313" key="6">
    <source>
        <dbReference type="EMBL" id="CAG9803652.1"/>
    </source>
</evidence>
<evidence type="ECO:0000313" key="7">
    <source>
        <dbReference type="Proteomes" id="UP001153620"/>
    </source>
</evidence>
<dbReference type="Gene3D" id="3.40.50.410">
    <property type="entry name" value="von Willebrand factor, type A domain"/>
    <property type="match status" value="1"/>
</dbReference>
<proteinExistence type="predicted"/>
<dbReference type="InterPro" id="IPR051113">
    <property type="entry name" value="Integrator_subunit6"/>
</dbReference>
<feature type="domain" description="VWFA" evidence="3">
    <location>
        <begin position="4"/>
        <end position="134"/>
    </location>
</feature>
<dbReference type="EMBL" id="OU895878">
    <property type="protein sequence ID" value="CAG9803652.1"/>
    <property type="molecule type" value="Genomic_DNA"/>
</dbReference>
<dbReference type="InterPro" id="IPR057413">
    <property type="entry name" value="Beta-barrel_INTS6"/>
</dbReference>
<evidence type="ECO:0000259" key="4">
    <source>
        <dbReference type="Pfam" id="PF15300"/>
    </source>
</evidence>
<feature type="compositionally biased region" description="Pro residues" evidence="1">
    <location>
        <begin position="868"/>
        <end position="879"/>
    </location>
</feature>
<evidence type="ECO:0000259" key="5">
    <source>
        <dbReference type="Pfam" id="PF25462"/>
    </source>
</evidence>
<dbReference type="Pfam" id="PF25462">
    <property type="entry name" value="Beta-barrel_INTS6"/>
    <property type="match status" value="1"/>
</dbReference>
<evidence type="ECO:0000256" key="1">
    <source>
        <dbReference type="SAM" id="MobiDB-lite"/>
    </source>
</evidence>
<dbReference type="InterPro" id="IPR002035">
    <property type="entry name" value="VWF_A"/>
</dbReference>
<evidence type="ECO:0000259" key="3">
    <source>
        <dbReference type="Pfam" id="PF13519"/>
    </source>
</evidence>
<keyword evidence="7" id="KW-1185">Reference proteome</keyword>
<dbReference type="Proteomes" id="UP001153620">
    <property type="component" value="Chromosome 2"/>
</dbReference>
<feature type="compositionally biased region" description="Basic and acidic residues" evidence="1">
    <location>
        <begin position="958"/>
        <end position="968"/>
    </location>
</feature>
<feature type="compositionally biased region" description="Basic residues" evidence="1">
    <location>
        <begin position="969"/>
        <end position="978"/>
    </location>
</feature>
<name>A0A9N9RW60_9DIPT</name>
<reference evidence="6" key="1">
    <citation type="submission" date="2022-01" db="EMBL/GenBank/DDBJ databases">
        <authorList>
            <person name="King R."/>
        </authorList>
    </citation>
    <scope>NUCLEOTIDE SEQUENCE</scope>
</reference>
<dbReference type="GO" id="GO:0034472">
    <property type="term" value="P:snRNA 3'-end processing"/>
    <property type="evidence" value="ECO:0007669"/>
    <property type="project" value="TreeGrafter"/>
</dbReference>
<protein>
    <recommendedName>
        <fullName evidence="8">VWFA domain-containing protein</fullName>
    </recommendedName>
</protein>
<reference evidence="6" key="2">
    <citation type="submission" date="2022-10" db="EMBL/GenBank/DDBJ databases">
        <authorList>
            <consortium name="ENA_rothamsted_submissions"/>
            <consortium name="culmorum"/>
            <person name="King R."/>
        </authorList>
    </citation>
    <scope>NUCLEOTIDE SEQUENCE</scope>
</reference>
<organism evidence="6 7">
    <name type="scientific">Chironomus riparius</name>
    <dbReference type="NCBI Taxonomy" id="315576"/>
    <lineage>
        <taxon>Eukaryota</taxon>
        <taxon>Metazoa</taxon>
        <taxon>Ecdysozoa</taxon>
        <taxon>Arthropoda</taxon>
        <taxon>Hexapoda</taxon>
        <taxon>Insecta</taxon>
        <taxon>Pterygota</taxon>
        <taxon>Neoptera</taxon>
        <taxon>Endopterygota</taxon>
        <taxon>Diptera</taxon>
        <taxon>Nematocera</taxon>
        <taxon>Chironomoidea</taxon>
        <taxon>Chironomidae</taxon>
        <taxon>Chironominae</taxon>
        <taxon>Chironomus</taxon>
    </lineage>
</organism>
<dbReference type="Pfam" id="PF13519">
    <property type="entry name" value="VWA_2"/>
    <property type="match status" value="1"/>
</dbReference>
<feature type="domain" description="Integrator complex subunit 6-like beta-barrel" evidence="5">
    <location>
        <begin position="256"/>
        <end position="410"/>
    </location>
</feature>
<dbReference type="GO" id="GO:0032039">
    <property type="term" value="C:integrator complex"/>
    <property type="evidence" value="ECO:0007669"/>
    <property type="project" value="TreeGrafter"/>
</dbReference>
<feature type="compositionally biased region" description="Low complexity" evidence="1">
    <location>
        <begin position="926"/>
        <end position="943"/>
    </location>
</feature>